<gene>
    <name evidence="9" type="ORF">DME_LOCUS7302</name>
</gene>
<dbReference type="WBParaSite" id="DME_0000314301-mRNA-1">
    <property type="protein sequence ID" value="DME_0000314301-mRNA-1"/>
    <property type="gene ID" value="DME_0000314301"/>
</dbReference>
<keyword evidence="7" id="KW-0012">Acyltransferase</keyword>
<dbReference type="InterPro" id="IPR001594">
    <property type="entry name" value="Palmitoyltrfase_DHHC"/>
</dbReference>
<keyword evidence="4 7" id="KW-0472">Membrane</keyword>
<evidence type="ECO:0000313" key="10">
    <source>
        <dbReference type="Proteomes" id="UP000038040"/>
    </source>
</evidence>
<comment type="domain">
    <text evidence="7">The DHHC domain is required for palmitoyltransferase activity.</text>
</comment>
<comment type="similarity">
    <text evidence="5">Belongs to the DHHC palmitoyltransferase family. ERF2/ZDHHC9 subfamily.</text>
</comment>
<dbReference type="STRING" id="318479.A0A158Q3T7"/>
<dbReference type="Pfam" id="PF01529">
    <property type="entry name" value="DHHC"/>
    <property type="match status" value="1"/>
</dbReference>
<dbReference type="GO" id="GO:0019706">
    <property type="term" value="F:protein-cysteine S-palmitoyltransferase activity"/>
    <property type="evidence" value="ECO:0007669"/>
    <property type="project" value="UniProtKB-EC"/>
</dbReference>
<evidence type="ECO:0000256" key="4">
    <source>
        <dbReference type="ARBA" id="ARBA00023136"/>
    </source>
</evidence>
<dbReference type="Proteomes" id="UP000038040">
    <property type="component" value="Unplaced"/>
</dbReference>
<protein>
    <recommendedName>
        <fullName evidence="7">Palmitoyltransferase</fullName>
        <ecNumber evidence="7">2.3.1.225</ecNumber>
    </recommendedName>
</protein>
<name>A0A158Q3T7_DRAME</name>
<proteinExistence type="inferred from homology"/>
<comment type="subcellular location">
    <subcellularLocation>
        <location evidence="1">Membrane</location>
        <topology evidence="1">Multi-pass membrane protein</topology>
    </subcellularLocation>
</comment>
<keyword evidence="3 7" id="KW-1133">Transmembrane helix</keyword>
<accession>A0A158Q3T7</accession>
<dbReference type="EMBL" id="UYYG01001159">
    <property type="protein sequence ID" value="VDN57329.1"/>
    <property type="molecule type" value="Genomic_DNA"/>
</dbReference>
<organism evidence="10 12">
    <name type="scientific">Dracunculus medinensis</name>
    <name type="common">Guinea worm</name>
    <dbReference type="NCBI Taxonomy" id="318479"/>
    <lineage>
        <taxon>Eukaryota</taxon>
        <taxon>Metazoa</taxon>
        <taxon>Ecdysozoa</taxon>
        <taxon>Nematoda</taxon>
        <taxon>Chromadorea</taxon>
        <taxon>Rhabditida</taxon>
        <taxon>Spirurina</taxon>
        <taxon>Dracunculoidea</taxon>
        <taxon>Dracunculidae</taxon>
        <taxon>Dracunculus</taxon>
    </lineage>
</organism>
<feature type="transmembrane region" description="Helical" evidence="7">
    <location>
        <begin position="195"/>
        <end position="220"/>
    </location>
</feature>
<sequence>MINGRMSLSKICKSISQALPAAVAWALIVVCTGCFFYLLIPALIQQFHYWGYVMCAVDAILFLLVMSNLFMATTLDPGVHPLATTSEEQQLDDFRSPLYKNVEINGITVRMKWCVTCKFYRPPRASHCSVCNRCIDAFDHHCPWVHNCVGRRNYRYFFFFLFFLSLHMICVFCLALSYTILNRTDLLTRPNLCSIILMALCVLLAVPVVGLTIFHVILVVRGRTTNEQVTGKFRSGYNPFTVGCLGNIQRTLFSSQFPSFEAIIAQKRKIEKKNSRYPYAMYVPDVNATSKAKGPIRLKKLDNENESVKISLAANHSFNPGGTTDGSKCNLFEEQDIKSLRRQSALYHAAVEESMREAHSRTMSVTSGAAVGNIISSPEKPGMIRSESAFVEGPSLQWKKENISVENGGQLPIDRLKPLKFTEAVRLHETLSAHNISV</sequence>
<keyword evidence="2 7" id="KW-0812">Transmembrane</keyword>
<dbReference type="Proteomes" id="UP000274756">
    <property type="component" value="Unassembled WGS sequence"/>
</dbReference>
<feature type="domain" description="Palmitoyltransferase DHHC" evidence="8">
    <location>
        <begin position="110"/>
        <end position="230"/>
    </location>
</feature>
<evidence type="ECO:0000259" key="8">
    <source>
        <dbReference type="Pfam" id="PF01529"/>
    </source>
</evidence>
<feature type="transmembrane region" description="Helical" evidence="7">
    <location>
        <begin position="156"/>
        <end position="180"/>
    </location>
</feature>
<evidence type="ECO:0000256" key="1">
    <source>
        <dbReference type="ARBA" id="ARBA00004141"/>
    </source>
</evidence>
<dbReference type="GO" id="GO:0016020">
    <property type="term" value="C:membrane"/>
    <property type="evidence" value="ECO:0007669"/>
    <property type="project" value="UniProtKB-SubCell"/>
</dbReference>
<evidence type="ECO:0000256" key="7">
    <source>
        <dbReference type="RuleBase" id="RU079119"/>
    </source>
</evidence>
<dbReference type="PANTHER" id="PTHR12349:SF2">
    <property type="entry name" value="PALMITOYLTRANSFERASE ZDHHC8"/>
    <property type="match status" value="1"/>
</dbReference>
<evidence type="ECO:0000313" key="12">
    <source>
        <dbReference type="WBParaSite" id="DME_0000314301-mRNA-1"/>
    </source>
</evidence>
<evidence type="ECO:0000256" key="3">
    <source>
        <dbReference type="ARBA" id="ARBA00022989"/>
    </source>
</evidence>
<dbReference type="PROSITE" id="PS50216">
    <property type="entry name" value="DHHC"/>
    <property type="match status" value="1"/>
</dbReference>
<keyword evidence="11" id="KW-1185">Reference proteome</keyword>
<feature type="transmembrane region" description="Helical" evidence="7">
    <location>
        <begin position="21"/>
        <end position="44"/>
    </location>
</feature>
<keyword evidence="7" id="KW-0808">Transferase</keyword>
<feature type="transmembrane region" description="Helical" evidence="7">
    <location>
        <begin position="50"/>
        <end position="71"/>
    </location>
</feature>
<dbReference type="AlphaFoldDB" id="A0A158Q3T7"/>
<dbReference type="OrthoDB" id="4096362at2759"/>
<comment type="catalytic activity">
    <reaction evidence="6">
        <text>L-cysteinyl-[protein] + hexadecanoyl-CoA = S-hexadecanoyl-L-cysteinyl-[protein] + CoA</text>
        <dbReference type="Rhea" id="RHEA:36683"/>
        <dbReference type="Rhea" id="RHEA-COMP:10131"/>
        <dbReference type="Rhea" id="RHEA-COMP:11032"/>
        <dbReference type="ChEBI" id="CHEBI:29950"/>
        <dbReference type="ChEBI" id="CHEBI:57287"/>
        <dbReference type="ChEBI" id="CHEBI:57379"/>
        <dbReference type="ChEBI" id="CHEBI:74151"/>
        <dbReference type="EC" id="2.3.1.225"/>
    </reaction>
    <physiologicalReaction direction="left-to-right" evidence="6">
        <dbReference type="Rhea" id="RHEA:36684"/>
    </physiologicalReaction>
</comment>
<dbReference type="EC" id="2.3.1.225" evidence="7"/>
<evidence type="ECO:0000256" key="6">
    <source>
        <dbReference type="ARBA" id="ARBA00047790"/>
    </source>
</evidence>
<evidence type="ECO:0000256" key="5">
    <source>
        <dbReference type="ARBA" id="ARBA00023463"/>
    </source>
</evidence>
<reference evidence="9 11" key="2">
    <citation type="submission" date="2018-11" db="EMBL/GenBank/DDBJ databases">
        <authorList>
            <consortium name="Pathogen Informatics"/>
        </authorList>
    </citation>
    <scope>NUCLEOTIDE SEQUENCE [LARGE SCALE GENOMIC DNA]</scope>
</reference>
<evidence type="ECO:0000313" key="11">
    <source>
        <dbReference type="Proteomes" id="UP000274756"/>
    </source>
</evidence>
<reference evidence="12" key="1">
    <citation type="submission" date="2016-04" db="UniProtKB">
        <authorList>
            <consortium name="WormBaseParasite"/>
        </authorList>
    </citation>
    <scope>IDENTIFICATION</scope>
</reference>
<evidence type="ECO:0000313" key="9">
    <source>
        <dbReference type="EMBL" id="VDN57329.1"/>
    </source>
</evidence>
<dbReference type="PANTHER" id="PTHR12349">
    <property type="entry name" value="ANKYRIN REPEAT AND LEM DOMAIN-CONTAINING PROTEIN 2"/>
    <property type="match status" value="1"/>
</dbReference>
<evidence type="ECO:0000256" key="2">
    <source>
        <dbReference type="ARBA" id="ARBA00022692"/>
    </source>
</evidence>